<comment type="caution">
    <text evidence="2">The sequence shown here is derived from an EMBL/GenBank/DDBJ whole genome shotgun (WGS) entry which is preliminary data.</text>
</comment>
<keyword evidence="1" id="KW-1133">Transmembrane helix</keyword>
<proteinExistence type="predicted"/>
<feature type="transmembrane region" description="Helical" evidence="1">
    <location>
        <begin position="17"/>
        <end position="39"/>
    </location>
</feature>
<accession>A0A0G1QLI9</accession>
<dbReference type="EMBL" id="LCLA01000038">
    <property type="protein sequence ID" value="KKU09530.1"/>
    <property type="molecule type" value="Genomic_DNA"/>
</dbReference>
<protein>
    <submittedName>
        <fullName evidence="2">Uncharacterized protein</fullName>
    </submittedName>
</protein>
<evidence type="ECO:0000313" key="3">
    <source>
        <dbReference type="Proteomes" id="UP000034329"/>
    </source>
</evidence>
<gene>
    <name evidence="2" type="ORF">UX13_C0038G0012</name>
</gene>
<organism evidence="2 3">
    <name type="scientific">Candidatus Woesebacteria bacterium GW2011_GWB1_45_5</name>
    <dbReference type="NCBI Taxonomy" id="1618581"/>
    <lineage>
        <taxon>Bacteria</taxon>
        <taxon>Candidatus Woeseibacteriota</taxon>
    </lineage>
</organism>
<keyword evidence="1" id="KW-0812">Transmembrane</keyword>
<dbReference type="AlphaFoldDB" id="A0A0G1QLI9"/>
<keyword evidence="1" id="KW-0472">Membrane</keyword>
<reference evidence="2 3" key="1">
    <citation type="journal article" date="2015" name="Nature">
        <title>rRNA introns, odd ribosomes, and small enigmatic genomes across a large radiation of phyla.</title>
        <authorList>
            <person name="Brown C.T."/>
            <person name="Hug L.A."/>
            <person name="Thomas B.C."/>
            <person name="Sharon I."/>
            <person name="Castelle C.J."/>
            <person name="Singh A."/>
            <person name="Wilkins M.J."/>
            <person name="Williams K.H."/>
            <person name="Banfield J.F."/>
        </authorList>
    </citation>
    <scope>NUCLEOTIDE SEQUENCE [LARGE SCALE GENOMIC DNA]</scope>
</reference>
<evidence type="ECO:0000313" key="2">
    <source>
        <dbReference type="EMBL" id="KKU09530.1"/>
    </source>
</evidence>
<evidence type="ECO:0000256" key="1">
    <source>
        <dbReference type="SAM" id="Phobius"/>
    </source>
</evidence>
<name>A0A0G1QLI9_9BACT</name>
<sequence length="349" mass="38222">MTGLTQVAISARKTIRYIIYVIIFLMVGKVLLDATIGIYKKIFPPAPPPPTVKFGKLPAVLFPDTNPSVKLSYVLETPGGGLPKLPTQVKVFFMPKINPTLLALDVAKEKARALRFTSEPQQISDTVYRFVNPDVPSAFEINIVTGVFSISYDLIADRTPLNVKPPAAEVAAAQFRSSLSAAGILPEDLAGPTSNEFFKLSDGRLESALSLSEADVTKVNLYRKSYDNLPSLTGDPDEANVWAIISGSTNRGQQIVAAEYHYFPVDESQFSTYPIKTAEEAFNELSAGQAFITNLGLAKDGTTLKIRRVYLAYFDPETPTDFFQPIFVFEGDNSFTAYVPAVSADYYGE</sequence>
<dbReference type="Proteomes" id="UP000034329">
    <property type="component" value="Unassembled WGS sequence"/>
</dbReference>